<feature type="transmembrane region" description="Helical" evidence="7">
    <location>
        <begin position="191"/>
        <end position="215"/>
    </location>
</feature>
<feature type="transmembrane region" description="Helical" evidence="7">
    <location>
        <begin position="114"/>
        <end position="143"/>
    </location>
</feature>
<evidence type="ECO:0000256" key="3">
    <source>
        <dbReference type="ARBA" id="ARBA00022475"/>
    </source>
</evidence>
<keyword evidence="3" id="KW-1003">Cell membrane</keyword>
<dbReference type="GO" id="GO:0055085">
    <property type="term" value="P:transmembrane transport"/>
    <property type="evidence" value="ECO:0007669"/>
    <property type="project" value="InterPro"/>
</dbReference>
<keyword evidence="10" id="KW-1185">Reference proteome</keyword>
<evidence type="ECO:0000256" key="6">
    <source>
        <dbReference type="ARBA" id="ARBA00023136"/>
    </source>
</evidence>
<evidence type="ECO:0000313" key="9">
    <source>
        <dbReference type="EMBL" id="TFY97439.1"/>
    </source>
</evidence>
<evidence type="ECO:0000256" key="1">
    <source>
        <dbReference type="ARBA" id="ARBA00004651"/>
    </source>
</evidence>
<evidence type="ECO:0000256" key="5">
    <source>
        <dbReference type="ARBA" id="ARBA00022989"/>
    </source>
</evidence>
<dbReference type="Gene3D" id="1.10.3720.10">
    <property type="entry name" value="MetI-like"/>
    <property type="match status" value="1"/>
</dbReference>
<name>A0A4Z0BGC7_9BURK</name>
<dbReference type="Proteomes" id="UP000297564">
    <property type="component" value="Unassembled WGS sequence"/>
</dbReference>
<keyword evidence="2 7" id="KW-0813">Transport</keyword>
<gene>
    <name evidence="9" type="ORF">EZ242_18110</name>
</gene>
<dbReference type="Pfam" id="PF00528">
    <property type="entry name" value="BPD_transp_1"/>
    <property type="match status" value="1"/>
</dbReference>
<dbReference type="PANTHER" id="PTHR30151:SF0">
    <property type="entry name" value="ABC TRANSPORTER PERMEASE PROTEIN MJ0413-RELATED"/>
    <property type="match status" value="1"/>
</dbReference>
<evidence type="ECO:0000256" key="2">
    <source>
        <dbReference type="ARBA" id="ARBA00022448"/>
    </source>
</evidence>
<dbReference type="OrthoDB" id="9809660at2"/>
<dbReference type="EMBL" id="SMLL01000007">
    <property type="protein sequence ID" value="TFY97439.1"/>
    <property type="molecule type" value="Genomic_DNA"/>
</dbReference>
<proteinExistence type="inferred from homology"/>
<keyword evidence="4 7" id="KW-0812">Transmembrane</keyword>
<reference evidence="9 10" key="1">
    <citation type="submission" date="2019-03" db="EMBL/GenBank/DDBJ databases">
        <title>Ramlibacter rhizophilus CCTCC AB2015357, whole genome shotgun sequence.</title>
        <authorList>
            <person name="Zhang X."/>
            <person name="Feng G."/>
            <person name="Zhu H."/>
        </authorList>
    </citation>
    <scope>NUCLEOTIDE SEQUENCE [LARGE SCALE GENOMIC DNA]</scope>
    <source>
        <strain evidence="9 10">CCTCC AB2015357</strain>
    </source>
</reference>
<accession>A0A4Z0BGC7</accession>
<sequence length="260" mass="27571">MSATAFSRRRPERYLGLATVLALVLALEGCVRSGSVNAAIVPPPSVVIAKLGGILTGGDFAQPLAETLYLLFASYAIGCALAVGLGLLMGRYAFVHGLFEPLVEFLRPLPKPALLPPLILFLGLGDAMKMTAVALGVFFPVLINTVQGVRGTDPVLLDVARTFGHKPTAAVFKVVLPSALPLILAGMRVSLGLGLVLVIVAEMMAGTGGIGFLVIDMQRSFRSADMYAWIVILAVLGYGLNALFVRLERRLIHWSLSSTD</sequence>
<protein>
    <submittedName>
        <fullName evidence="9">ABC transporter permease</fullName>
    </submittedName>
</protein>
<evidence type="ECO:0000256" key="7">
    <source>
        <dbReference type="RuleBase" id="RU363032"/>
    </source>
</evidence>
<dbReference type="GO" id="GO:0005886">
    <property type="term" value="C:plasma membrane"/>
    <property type="evidence" value="ECO:0007669"/>
    <property type="project" value="UniProtKB-SubCell"/>
</dbReference>
<dbReference type="SUPFAM" id="SSF161098">
    <property type="entry name" value="MetI-like"/>
    <property type="match status" value="1"/>
</dbReference>
<keyword evidence="6 7" id="KW-0472">Membrane</keyword>
<feature type="domain" description="ABC transmembrane type-1" evidence="8">
    <location>
        <begin position="64"/>
        <end position="244"/>
    </location>
</feature>
<comment type="caution">
    <text evidence="9">The sequence shown here is derived from an EMBL/GenBank/DDBJ whole genome shotgun (WGS) entry which is preliminary data.</text>
</comment>
<comment type="subcellular location">
    <subcellularLocation>
        <location evidence="1 7">Cell membrane</location>
        <topology evidence="1 7">Multi-pass membrane protein</topology>
    </subcellularLocation>
</comment>
<keyword evidence="5 7" id="KW-1133">Transmembrane helix</keyword>
<dbReference type="CDD" id="cd06261">
    <property type="entry name" value="TM_PBP2"/>
    <property type="match status" value="1"/>
</dbReference>
<evidence type="ECO:0000256" key="4">
    <source>
        <dbReference type="ARBA" id="ARBA00022692"/>
    </source>
</evidence>
<evidence type="ECO:0000259" key="8">
    <source>
        <dbReference type="PROSITE" id="PS50928"/>
    </source>
</evidence>
<dbReference type="InterPro" id="IPR035906">
    <property type="entry name" value="MetI-like_sf"/>
</dbReference>
<feature type="transmembrane region" description="Helical" evidence="7">
    <location>
        <begin position="68"/>
        <end position="94"/>
    </location>
</feature>
<dbReference type="AlphaFoldDB" id="A0A4Z0BGC7"/>
<dbReference type="RefSeq" id="WP_135286605.1">
    <property type="nucleotide sequence ID" value="NZ_SMLL01000007.1"/>
</dbReference>
<dbReference type="PANTHER" id="PTHR30151">
    <property type="entry name" value="ALKANE SULFONATE ABC TRANSPORTER-RELATED, MEMBRANE SUBUNIT"/>
    <property type="match status" value="1"/>
</dbReference>
<feature type="transmembrane region" description="Helical" evidence="7">
    <location>
        <begin position="227"/>
        <end position="245"/>
    </location>
</feature>
<dbReference type="PROSITE" id="PS50928">
    <property type="entry name" value="ABC_TM1"/>
    <property type="match status" value="1"/>
</dbReference>
<dbReference type="InterPro" id="IPR000515">
    <property type="entry name" value="MetI-like"/>
</dbReference>
<organism evidence="9 10">
    <name type="scientific">Ramlibacter rhizophilus</name>
    <dbReference type="NCBI Taxonomy" id="1781167"/>
    <lineage>
        <taxon>Bacteria</taxon>
        <taxon>Pseudomonadati</taxon>
        <taxon>Pseudomonadota</taxon>
        <taxon>Betaproteobacteria</taxon>
        <taxon>Burkholderiales</taxon>
        <taxon>Comamonadaceae</taxon>
        <taxon>Ramlibacter</taxon>
    </lineage>
</organism>
<comment type="similarity">
    <text evidence="7">Belongs to the binding-protein-dependent transport system permease family.</text>
</comment>
<evidence type="ECO:0000313" key="10">
    <source>
        <dbReference type="Proteomes" id="UP000297564"/>
    </source>
</evidence>